<protein>
    <submittedName>
        <fullName evidence="1">Uncharacterized protein</fullName>
    </submittedName>
</protein>
<evidence type="ECO:0000313" key="1">
    <source>
        <dbReference type="EMBL" id="SVB35734.1"/>
    </source>
</evidence>
<dbReference type="EMBL" id="UINC01038557">
    <property type="protein sequence ID" value="SVB35734.1"/>
    <property type="molecule type" value="Genomic_DNA"/>
</dbReference>
<sequence>MILDKPHLSIFQTFKTKKDQLTGEALRQRSIISLLATEKNSTTKTRTAMSQSIGKKNGIVWKNIYSGIFRDLDEILIPLGIVKEAGRLPLLRGPRVLQEKGIPFYELTIEGLLVALSIGELNDKGQVLGEFLSKAEIKEKSFRDVIHVLAKISPKFLYLIFEIYVKAYCDGQLDSLLPFNAQNLKNLSVNYLEMQGELLNGFMSLSKRDKNNVMTFFS</sequence>
<name>A0A382DCM4_9ZZZZ</name>
<accession>A0A382DCM4</accession>
<reference evidence="1" key="1">
    <citation type="submission" date="2018-05" db="EMBL/GenBank/DDBJ databases">
        <authorList>
            <person name="Lanie J.A."/>
            <person name="Ng W.-L."/>
            <person name="Kazmierczak K.M."/>
            <person name="Andrzejewski T.M."/>
            <person name="Davidsen T.M."/>
            <person name="Wayne K.J."/>
            <person name="Tettelin H."/>
            <person name="Glass J.I."/>
            <person name="Rusch D."/>
            <person name="Podicherti R."/>
            <person name="Tsui H.-C.T."/>
            <person name="Winkler M.E."/>
        </authorList>
    </citation>
    <scope>NUCLEOTIDE SEQUENCE</scope>
</reference>
<proteinExistence type="predicted"/>
<dbReference type="AlphaFoldDB" id="A0A382DCM4"/>
<organism evidence="1">
    <name type="scientific">marine metagenome</name>
    <dbReference type="NCBI Taxonomy" id="408172"/>
    <lineage>
        <taxon>unclassified sequences</taxon>
        <taxon>metagenomes</taxon>
        <taxon>ecological metagenomes</taxon>
    </lineage>
</organism>
<gene>
    <name evidence="1" type="ORF">METZ01_LOCUS188588</name>
</gene>